<keyword evidence="4" id="KW-1185">Reference proteome</keyword>
<feature type="chain" id="PRO_5045813448" evidence="2">
    <location>
        <begin position="23"/>
        <end position="101"/>
    </location>
</feature>
<feature type="region of interest" description="Disordered" evidence="1">
    <location>
        <begin position="70"/>
        <end position="101"/>
    </location>
</feature>
<dbReference type="RefSeq" id="WP_408077902.1">
    <property type="nucleotide sequence ID" value="NZ_JBELQC010000001.1"/>
</dbReference>
<proteinExistence type="predicted"/>
<protein>
    <submittedName>
        <fullName evidence="3">Uncharacterized protein</fullName>
    </submittedName>
</protein>
<organism evidence="3 4">
    <name type="scientific">Sphingomonas plantiphila</name>
    <dbReference type="NCBI Taxonomy" id="3163295"/>
    <lineage>
        <taxon>Bacteria</taxon>
        <taxon>Pseudomonadati</taxon>
        <taxon>Pseudomonadota</taxon>
        <taxon>Alphaproteobacteria</taxon>
        <taxon>Sphingomonadales</taxon>
        <taxon>Sphingomonadaceae</taxon>
        <taxon>Sphingomonas</taxon>
    </lineage>
</organism>
<feature type="signal peptide" evidence="2">
    <location>
        <begin position="1"/>
        <end position="22"/>
    </location>
</feature>
<keyword evidence="2" id="KW-0732">Signal</keyword>
<gene>
    <name evidence="3" type="ORF">ABS767_08425</name>
</gene>
<reference evidence="3 4" key="1">
    <citation type="submission" date="2024-06" db="EMBL/GenBank/DDBJ databases">
        <authorList>
            <person name="Kaempfer P."/>
            <person name="Viver T."/>
        </authorList>
    </citation>
    <scope>NUCLEOTIDE SEQUENCE [LARGE SCALE GENOMIC DNA]</scope>
    <source>
        <strain evidence="3 4">ST-64</strain>
    </source>
</reference>
<evidence type="ECO:0000256" key="2">
    <source>
        <dbReference type="SAM" id="SignalP"/>
    </source>
</evidence>
<accession>A0ABW8YLN7</accession>
<evidence type="ECO:0000256" key="1">
    <source>
        <dbReference type="SAM" id="MobiDB-lite"/>
    </source>
</evidence>
<comment type="caution">
    <text evidence="3">The sequence shown here is derived from an EMBL/GenBank/DDBJ whole genome shotgun (WGS) entry which is preliminary data.</text>
</comment>
<dbReference type="Proteomes" id="UP001629244">
    <property type="component" value="Unassembled WGS sequence"/>
</dbReference>
<evidence type="ECO:0000313" key="3">
    <source>
        <dbReference type="EMBL" id="MFL9840983.1"/>
    </source>
</evidence>
<sequence>MIVRMLILLALMLGTLPAPSAAAPACHEMAGMTMGHDAPAPQPELPPAMGKALCVGCIAPATLKTAAVTASRATPEQHAVPGPRDGLTGAALTPEPPPPRA</sequence>
<dbReference type="EMBL" id="JBELQC010000001">
    <property type="protein sequence ID" value="MFL9840983.1"/>
    <property type="molecule type" value="Genomic_DNA"/>
</dbReference>
<name>A0ABW8YLN7_9SPHN</name>
<evidence type="ECO:0000313" key="4">
    <source>
        <dbReference type="Proteomes" id="UP001629244"/>
    </source>
</evidence>